<feature type="compositionally biased region" description="Polar residues" evidence="1">
    <location>
        <begin position="54"/>
        <end position="64"/>
    </location>
</feature>
<sequence length="319" mass="35429">MVNAMIPIPFSPFPTPPRTHSRSWTAAFCQGIERVSDAHDAWTNADAPEACACTSRTSTPNGLDQQDARLGRPASSASPFQGHPWVREEDEAPGVAEAPLWWWSPKTEDGPPLHSRSLYWTIPLPPDDSPFVSEGNNEAATAEKTSTESLNLPEVETSTSPPLLTRKHDRPPISEASSTRTTPFFPSAKTDDSFATAFSRETISSRAVASSSKRARRPSTITPQNDWERETWIARRKASPSHAENVPESTAAARPTAFRLSRRQHERHERHIDFQTRSSSASRPSLTSSSLYNQNTIVDRHSTRSLLSRHDSERRPPCS</sequence>
<feature type="compositionally biased region" description="Polar residues" evidence="1">
    <location>
        <begin position="134"/>
        <end position="162"/>
    </location>
</feature>
<keyword evidence="3" id="KW-1185">Reference proteome</keyword>
<accession>A0A9P3PTG1</accession>
<evidence type="ECO:0000313" key="2">
    <source>
        <dbReference type="EMBL" id="GLB42525.1"/>
    </source>
</evidence>
<reference evidence="2" key="1">
    <citation type="submission" date="2022-07" db="EMBL/GenBank/DDBJ databases">
        <title>The genome of Lyophyllum shimeji provides insight into the initial evolution of ectomycorrhizal fungal genome.</title>
        <authorList>
            <person name="Kobayashi Y."/>
            <person name="Shibata T."/>
            <person name="Hirakawa H."/>
            <person name="Shigenobu S."/>
            <person name="Nishiyama T."/>
            <person name="Yamada A."/>
            <person name="Hasebe M."/>
            <person name="Kawaguchi M."/>
        </authorList>
    </citation>
    <scope>NUCLEOTIDE SEQUENCE</scope>
    <source>
        <strain evidence="2">AT787</strain>
    </source>
</reference>
<feature type="compositionally biased region" description="Basic and acidic residues" evidence="1">
    <location>
        <begin position="298"/>
        <end position="319"/>
    </location>
</feature>
<evidence type="ECO:0000256" key="1">
    <source>
        <dbReference type="SAM" id="MobiDB-lite"/>
    </source>
</evidence>
<dbReference type="Proteomes" id="UP001063166">
    <property type="component" value="Unassembled WGS sequence"/>
</dbReference>
<dbReference type="AlphaFoldDB" id="A0A9P3PTG1"/>
<feature type="compositionally biased region" description="Polar residues" evidence="1">
    <location>
        <begin position="175"/>
        <end position="184"/>
    </location>
</feature>
<feature type="region of interest" description="Disordered" evidence="1">
    <location>
        <begin position="129"/>
        <end position="188"/>
    </location>
</feature>
<dbReference type="EMBL" id="BRPK01000011">
    <property type="protein sequence ID" value="GLB42525.1"/>
    <property type="molecule type" value="Genomic_DNA"/>
</dbReference>
<name>A0A9P3PTG1_LYOSH</name>
<feature type="region of interest" description="Disordered" evidence="1">
    <location>
        <begin position="54"/>
        <end position="85"/>
    </location>
</feature>
<comment type="caution">
    <text evidence="2">The sequence shown here is derived from an EMBL/GenBank/DDBJ whole genome shotgun (WGS) entry which is preliminary data.</text>
</comment>
<proteinExistence type="predicted"/>
<feature type="region of interest" description="Disordered" evidence="1">
    <location>
        <begin position="204"/>
        <end position="319"/>
    </location>
</feature>
<feature type="compositionally biased region" description="Low complexity" evidence="1">
    <location>
        <begin position="276"/>
        <end position="291"/>
    </location>
</feature>
<protein>
    <submittedName>
        <fullName evidence="2">Uncharacterized protein</fullName>
    </submittedName>
</protein>
<organism evidence="2 3">
    <name type="scientific">Lyophyllum shimeji</name>
    <name type="common">Hon-shimeji</name>
    <name type="synonym">Tricholoma shimeji</name>
    <dbReference type="NCBI Taxonomy" id="47721"/>
    <lineage>
        <taxon>Eukaryota</taxon>
        <taxon>Fungi</taxon>
        <taxon>Dikarya</taxon>
        <taxon>Basidiomycota</taxon>
        <taxon>Agaricomycotina</taxon>
        <taxon>Agaricomycetes</taxon>
        <taxon>Agaricomycetidae</taxon>
        <taxon>Agaricales</taxon>
        <taxon>Tricholomatineae</taxon>
        <taxon>Lyophyllaceae</taxon>
        <taxon>Lyophyllum</taxon>
    </lineage>
</organism>
<gene>
    <name evidence="2" type="ORF">LshimejAT787_1105400</name>
</gene>
<evidence type="ECO:0000313" key="3">
    <source>
        <dbReference type="Proteomes" id="UP001063166"/>
    </source>
</evidence>